<dbReference type="Gene3D" id="3.40.50.300">
    <property type="entry name" value="P-loop containing nucleotide triphosphate hydrolases"/>
    <property type="match status" value="1"/>
</dbReference>
<dbReference type="Pfam" id="PF00004">
    <property type="entry name" value="AAA"/>
    <property type="match status" value="1"/>
</dbReference>
<dbReference type="SUPFAM" id="SSF52540">
    <property type="entry name" value="P-loop containing nucleoside triphosphate hydrolases"/>
    <property type="match status" value="1"/>
</dbReference>
<dbReference type="EMBL" id="JACIEH010000002">
    <property type="protein sequence ID" value="MBB4099203.1"/>
    <property type="molecule type" value="Genomic_DNA"/>
</dbReference>
<gene>
    <name evidence="5" type="ORF">GGR46_002767</name>
</gene>
<evidence type="ECO:0000313" key="6">
    <source>
        <dbReference type="Proteomes" id="UP000557392"/>
    </source>
</evidence>
<keyword evidence="6" id="KW-1185">Reference proteome</keyword>
<dbReference type="AlphaFoldDB" id="A0A7W6NXF4"/>
<dbReference type="GO" id="GO:0005524">
    <property type="term" value="F:ATP binding"/>
    <property type="evidence" value="ECO:0007669"/>
    <property type="project" value="UniProtKB-KW"/>
</dbReference>
<comment type="caution">
    <text evidence="5">The sequence shown here is derived from an EMBL/GenBank/DDBJ whole genome shotgun (WGS) entry which is preliminary data.</text>
</comment>
<dbReference type="InterPro" id="IPR003593">
    <property type="entry name" value="AAA+_ATPase"/>
</dbReference>
<dbReference type="InterPro" id="IPR050221">
    <property type="entry name" value="26S_Proteasome_ATPase"/>
</dbReference>
<dbReference type="GO" id="GO:0016887">
    <property type="term" value="F:ATP hydrolysis activity"/>
    <property type="evidence" value="ECO:0007669"/>
    <property type="project" value="InterPro"/>
</dbReference>
<comment type="similarity">
    <text evidence="1">Belongs to the AAA ATPase family.</text>
</comment>
<dbReference type="InterPro" id="IPR027417">
    <property type="entry name" value="P-loop_NTPase"/>
</dbReference>
<dbReference type="SMART" id="SM00382">
    <property type="entry name" value="AAA"/>
    <property type="match status" value="1"/>
</dbReference>
<dbReference type="PANTHER" id="PTHR23073">
    <property type="entry name" value="26S PROTEASOME REGULATORY SUBUNIT"/>
    <property type="match status" value="1"/>
</dbReference>
<protein>
    <recommendedName>
        <fullName evidence="4">AAA+ ATPase domain-containing protein</fullName>
    </recommendedName>
</protein>
<reference evidence="5 6" key="1">
    <citation type="submission" date="2020-08" db="EMBL/GenBank/DDBJ databases">
        <title>Genomic Encyclopedia of Type Strains, Phase IV (KMG-IV): sequencing the most valuable type-strain genomes for metagenomic binning, comparative biology and taxonomic classification.</title>
        <authorList>
            <person name="Goeker M."/>
        </authorList>
    </citation>
    <scope>NUCLEOTIDE SEQUENCE [LARGE SCALE GENOMIC DNA]</scope>
    <source>
        <strain evidence="5 6">DSM 101806</strain>
    </source>
</reference>
<dbReference type="CDD" id="cd19481">
    <property type="entry name" value="RecA-like_protease"/>
    <property type="match status" value="1"/>
</dbReference>
<dbReference type="RefSeq" id="WP_183998496.1">
    <property type="nucleotide sequence ID" value="NZ_JACIEH010000002.1"/>
</dbReference>
<keyword evidence="2" id="KW-0547">Nucleotide-binding</keyword>
<evidence type="ECO:0000256" key="1">
    <source>
        <dbReference type="ARBA" id="ARBA00006914"/>
    </source>
</evidence>
<evidence type="ECO:0000259" key="4">
    <source>
        <dbReference type="SMART" id="SM00382"/>
    </source>
</evidence>
<sequence length="625" mass="64918">MTAEGAITADLGTLALAAVGHAGSGPLAVSGWSADMLQPCIAALRAAPGERDRRLVALAAALDLSDAEIAAAALCLAVERDSRTARALAEVQHPLGSSRPLLGLVATALEPVGGEVLALASGAAVASGLIEIGSEAAALPERSLSIPLPLLGALTGHADAWANVRPVTPPRVPLPDAMRAAATARAGLLAHRPRGGMVIRSASASEALAAAILAASVLGLQLARIDGDPPPGLAAWLLASGHAPLFAPRPGPGERWPLPPLGHYAGPWFVLPGLDGVIEAEEPPVEWLLAMPDEEARAGLWRDAGAAQVDAATAAASFRQGAGRIAEAARRAHDHARIEGRGALEWQDIIAGVAAGAASLDMLARRSDAQVPDGSLVLPPELDDALARLVTRAQLRSTLSRGLGTAVSARYRPGVRALFTGESGTGKTLAAHWLAGKLGLPLYRVDMSALTSKWIGETEKNLSAILGAAEHADVLLFFDEADSLFGARTDVSDAHDRYANAQTNFLLQRIEEFDGIALLASNSRDRFDPAFARRLDVILEFPMPEAPARRDLWRAHLGDAHQLDDAALDRIAIAVDLAGGHIRNIVLAAAARARAAGTAIGWEAVAAATCEEYGKLGRPPPHLSR</sequence>
<name>A0A7W6NXF4_9SPHN</name>
<keyword evidence="3" id="KW-0067">ATP-binding</keyword>
<feature type="domain" description="AAA+ ATPase" evidence="4">
    <location>
        <begin position="413"/>
        <end position="545"/>
    </location>
</feature>
<organism evidence="5 6">
    <name type="scientific">Sphingomonas kyeonggiensis</name>
    <dbReference type="NCBI Taxonomy" id="1268553"/>
    <lineage>
        <taxon>Bacteria</taxon>
        <taxon>Pseudomonadati</taxon>
        <taxon>Pseudomonadota</taxon>
        <taxon>Alphaproteobacteria</taxon>
        <taxon>Sphingomonadales</taxon>
        <taxon>Sphingomonadaceae</taxon>
        <taxon>Sphingomonas</taxon>
    </lineage>
</organism>
<dbReference type="Proteomes" id="UP000557392">
    <property type="component" value="Unassembled WGS sequence"/>
</dbReference>
<dbReference type="InterPro" id="IPR003959">
    <property type="entry name" value="ATPase_AAA_core"/>
</dbReference>
<evidence type="ECO:0000313" key="5">
    <source>
        <dbReference type="EMBL" id="MBB4099203.1"/>
    </source>
</evidence>
<accession>A0A7W6NXF4</accession>
<proteinExistence type="inferred from homology"/>
<evidence type="ECO:0000256" key="2">
    <source>
        <dbReference type="ARBA" id="ARBA00022741"/>
    </source>
</evidence>
<evidence type="ECO:0000256" key="3">
    <source>
        <dbReference type="ARBA" id="ARBA00022840"/>
    </source>
</evidence>